<sequence>MGGGSRLRAASDRGSAAVQYGGLIVLAGLIAAALIAGLGQLGPSVGSGLQQLFGGPGGLGPETVDCARGDGPDSGGGCPPENGFPVPESRPSACPRGGIPESGQITDPYEGCERPTVAPDRPELCTQEQRIGPDGTVYNGCGDPVGRIDPWPPAELGED</sequence>
<evidence type="ECO:0000313" key="3">
    <source>
        <dbReference type="EMBL" id="PRX96070.1"/>
    </source>
</evidence>
<keyword evidence="4" id="KW-1185">Reference proteome</keyword>
<name>A0A2T0PX03_9ACTN</name>
<evidence type="ECO:0000256" key="1">
    <source>
        <dbReference type="SAM" id="MobiDB-lite"/>
    </source>
</evidence>
<comment type="caution">
    <text evidence="3">The sequence shown here is derived from an EMBL/GenBank/DDBJ whole genome shotgun (WGS) entry which is preliminary data.</text>
</comment>
<dbReference type="AlphaFoldDB" id="A0A2T0PX03"/>
<feature type="region of interest" description="Disordered" evidence="1">
    <location>
        <begin position="53"/>
        <end position="159"/>
    </location>
</feature>
<accession>A0A2T0PX03</accession>
<keyword evidence="2" id="KW-1133">Transmembrane helix</keyword>
<dbReference type="EMBL" id="PVZC01000008">
    <property type="protein sequence ID" value="PRX96070.1"/>
    <property type="molecule type" value="Genomic_DNA"/>
</dbReference>
<reference evidence="3 4" key="1">
    <citation type="submission" date="2018-03" db="EMBL/GenBank/DDBJ databases">
        <title>Genomic Encyclopedia of Archaeal and Bacterial Type Strains, Phase II (KMG-II): from individual species to whole genera.</title>
        <authorList>
            <person name="Goeker M."/>
        </authorList>
    </citation>
    <scope>NUCLEOTIDE SEQUENCE [LARGE SCALE GENOMIC DNA]</scope>
    <source>
        <strain evidence="3 4">DSM 45601</strain>
    </source>
</reference>
<feature type="transmembrane region" description="Helical" evidence="2">
    <location>
        <begin position="20"/>
        <end position="41"/>
    </location>
</feature>
<gene>
    <name evidence="3" type="ORF">CLV72_10874</name>
</gene>
<evidence type="ECO:0000313" key="4">
    <source>
        <dbReference type="Proteomes" id="UP000237846"/>
    </source>
</evidence>
<keyword evidence="2" id="KW-0812">Transmembrane</keyword>
<protein>
    <submittedName>
        <fullName evidence="3">Uncharacterized protein</fullName>
    </submittedName>
</protein>
<evidence type="ECO:0000256" key="2">
    <source>
        <dbReference type="SAM" id="Phobius"/>
    </source>
</evidence>
<proteinExistence type="predicted"/>
<keyword evidence="2" id="KW-0472">Membrane</keyword>
<organism evidence="3 4">
    <name type="scientific">Allonocardiopsis opalescens</name>
    <dbReference type="NCBI Taxonomy" id="1144618"/>
    <lineage>
        <taxon>Bacteria</taxon>
        <taxon>Bacillati</taxon>
        <taxon>Actinomycetota</taxon>
        <taxon>Actinomycetes</taxon>
        <taxon>Streptosporangiales</taxon>
        <taxon>Allonocardiopsis</taxon>
    </lineage>
</organism>
<dbReference type="Proteomes" id="UP000237846">
    <property type="component" value="Unassembled WGS sequence"/>
</dbReference>
<dbReference type="RefSeq" id="WP_106250679.1">
    <property type="nucleotide sequence ID" value="NZ_PVZC01000008.1"/>
</dbReference>